<dbReference type="InterPro" id="IPR036576">
    <property type="entry name" value="WRKY_dom_sf"/>
</dbReference>
<dbReference type="EMBL" id="JBEAFC010000006">
    <property type="protein sequence ID" value="KAL1552323.1"/>
    <property type="molecule type" value="Genomic_DNA"/>
</dbReference>
<sequence length="179" mass="20156">MADNYHHSTNISGAYIGSEHSPALARGHHRGHDEPGFEASDFSNIDDWLDDASADFSSFSHLLGYMPGQPEAESGDTSYTSSFSGDATTNGESGRERERRGRGEKVAFKTKSEIEILNDGYKWRKYGKKMVKNSPNPRNYYKCSVEGCPVKKRVERDKEDRRYVVTTYEGIHNHEGPTI</sequence>
<accession>A0ABD1HAL7</accession>
<comment type="subcellular location">
    <subcellularLocation>
        <location evidence="1">Nucleus</location>
    </subcellularLocation>
</comment>
<feature type="domain" description="WRKY" evidence="7">
    <location>
        <begin position="112"/>
        <end position="177"/>
    </location>
</feature>
<keyword evidence="5" id="KW-0539">Nucleus</keyword>
<feature type="compositionally biased region" description="Basic and acidic residues" evidence="6">
    <location>
        <begin position="93"/>
        <end position="104"/>
    </location>
</feature>
<evidence type="ECO:0000313" key="9">
    <source>
        <dbReference type="Proteomes" id="UP001567538"/>
    </source>
</evidence>
<keyword evidence="4" id="KW-0804">Transcription</keyword>
<evidence type="ECO:0000313" key="8">
    <source>
        <dbReference type="EMBL" id="KAL1552323.1"/>
    </source>
</evidence>
<comment type="caution">
    <text evidence="8">The sequence shown here is derived from an EMBL/GenBank/DDBJ whole genome shotgun (WGS) entry which is preliminary data.</text>
</comment>
<dbReference type="PANTHER" id="PTHR31221">
    <property type="entry name" value="WRKY TRANSCRIPTION FACTOR PROTEIN 1-RELATED"/>
    <property type="match status" value="1"/>
</dbReference>
<dbReference type="Gene3D" id="2.20.25.80">
    <property type="entry name" value="WRKY domain"/>
    <property type="match status" value="1"/>
</dbReference>
<dbReference type="FunFam" id="2.20.25.80:FF:000003">
    <property type="entry name" value="WRKY transcription factor 57"/>
    <property type="match status" value="1"/>
</dbReference>
<dbReference type="AlphaFoldDB" id="A0ABD1HAL7"/>
<dbReference type="GO" id="GO:0005634">
    <property type="term" value="C:nucleus"/>
    <property type="evidence" value="ECO:0007669"/>
    <property type="project" value="UniProtKB-SubCell"/>
</dbReference>
<dbReference type="InterPro" id="IPR003657">
    <property type="entry name" value="WRKY_dom"/>
</dbReference>
<evidence type="ECO:0000256" key="4">
    <source>
        <dbReference type="ARBA" id="ARBA00023163"/>
    </source>
</evidence>
<evidence type="ECO:0000256" key="3">
    <source>
        <dbReference type="ARBA" id="ARBA00023125"/>
    </source>
</evidence>
<evidence type="ECO:0000256" key="1">
    <source>
        <dbReference type="ARBA" id="ARBA00004123"/>
    </source>
</evidence>
<feature type="compositionally biased region" description="Polar residues" evidence="6">
    <location>
        <begin position="75"/>
        <end position="90"/>
    </location>
</feature>
<keyword evidence="9" id="KW-1185">Reference proteome</keyword>
<proteinExistence type="predicted"/>
<dbReference type="SMART" id="SM00774">
    <property type="entry name" value="WRKY"/>
    <property type="match status" value="1"/>
</dbReference>
<dbReference type="Pfam" id="PF03106">
    <property type="entry name" value="WRKY"/>
    <property type="match status" value="1"/>
</dbReference>
<evidence type="ECO:0000256" key="5">
    <source>
        <dbReference type="ARBA" id="ARBA00023242"/>
    </source>
</evidence>
<protein>
    <submittedName>
        <fullName evidence="8">WRKY transcription factor</fullName>
    </submittedName>
</protein>
<keyword evidence="3" id="KW-0238">DNA-binding</keyword>
<keyword evidence="2" id="KW-0805">Transcription regulation</keyword>
<dbReference type="GO" id="GO:0003677">
    <property type="term" value="F:DNA binding"/>
    <property type="evidence" value="ECO:0007669"/>
    <property type="project" value="UniProtKB-KW"/>
</dbReference>
<name>A0ABD1HAL7_SALDI</name>
<gene>
    <name evidence="8" type="primary">WRKY50</name>
    <name evidence="8" type="ORF">AAHA92_13134</name>
</gene>
<dbReference type="SUPFAM" id="SSF118290">
    <property type="entry name" value="WRKY DNA-binding domain"/>
    <property type="match status" value="1"/>
</dbReference>
<dbReference type="InterPro" id="IPR044810">
    <property type="entry name" value="WRKY_plant"/>
</dbReference>
<evidence type="ECO:0000259" key="7">
    <source>
        <dbReference type="PROSITE" id="PS50811"/>
    </source>
</evidence>
<feature type="region of interest" description="Disordered" evidence="6">
    <location>
        <begin position="67"/>
        <end position="104"/>
    </location>
</feature>
<evidence type="ECO:0000256" key="2">
    <source>
        <dbReference type="ARBA" id="ARBA00023015"/>
    </source>
</evidence>
<dbReference type="PROSITE" id="PS50811">
    <property type="entry name" value="WRKY"/>
    <property type="match status" value="1"/>
</dbReference>
<reference evidence="8 9" key="1">
    <citation type="submission" date="2024-06" db="EMBL/GenBank/DDBJ databases">
        <title>A chromosome level genome sequence of Diviner's sage (Salvia divinorum).</title>
        <authorList>
            <person name="Ford S.A."/>
            <person name="Ro D.-K."/>
            <person name="Ness R.W."/>
            <person name="Phillips M.A."/>
        </authorList>
    </citation>
    <scope>NUCLEOTIDE SEQUENCE [LARGE SCALE GENOMIC DNA]</scope>
    <source>
        <strain evidence="8">SAF-2024a</strain>
        <tissue evidence="8">Leaf</tissue>
    </source>
</reference>
<organism evidence="8 9">
    <name type="scientific">Salvia divinorum</name>
    <name type="common">Maria pastora</name>
    <name type="synonym">Diviner's sage</name>
    <dbReference type="NCBI Taxonomy" id="28513"/>
    <lineage>
        <taxon>Eukaryota</taxon>
        <taxon>Viridiplantae</taxon>
        <taxon>Streptophyta</taxon>
        <taxon>Embryophyta</taxon>
        <taxon>Tracheophyta</taxon>
        <taxon>Spermatophyta</taxon>
        <taxon>Magnoliopsida</taxon>
        <taxon>eudicotyledons</taxon>
        <taxon>Gunneridae</taxon>
        <taxon>Pentapetalae</taxon>
        <taxon>asterids</taxon>
        <taxon>lamiids</taxon>
        <taxon>Lamiales</taxon>
        <taxon>Lamiaceae</taxon>
        <taxon>Nepetoideae</taxon>
        <taxon>Mentheae</taxon>
        <taxon>Salviinae</taxon>
        <taxon>Salvia</taxon>
        <taxon>Salvia subgen. Calosphace</taxon>
    </lineage>
</organism>
<evidence type="ECO:0000256" key="6">
    <source>
        <dbReference type="SAM" id="MobiDB-lite"/>
    </source>
</evidence>
<dbReference type="Proteomes" id="UP001567538">
    <property type="component" value="Unassembled WGS sequence"/>
</dbReference>
<dbReference type="PANTHER" id="PTHR31221:SF112">
    <property type="entry name" value="WRKY TRANSCRIPTION FACTOR 50-RELATED"/>
    <property type="match status" value="1"/>
</dbReference>